<evidence type="ECO:0008006" key="2">
    <source>
        <dbReference type="Google" id="ProtNLM"/>
    </source>
</evidence>
<reference evidence="1" key="1">
    <citation type="submission" date="2018-05" db="EMBL/GenBank/DDBJ databases">
        <authorList>
            <person name="Lanie J.A."/>
            <person name="Ng W.-L."/>
            <person name="Kazmierczak K.M."/>
            <person name="Andrzejewski T.M."/>
            <person name="Davidsen T.M."/>
            <person name="Wayne K.J."/>
            <person name="Tettelin H."/>
            <person name="Glass J.I."/>
            <person name="Rusch D."/>
            <person name="Podicherti R."/>
            <person name="Tsui H.-C.T."/>
            <person name="Winkler M.E."/>
        </authorList>
    </citation>
    <scope>NUCLEOTIDE SEQUENCE</scope>
</reference>
<evidence type="ECO:0000313" key="1">
    <source>
        <dbReference type="EMBL" id="SVA12981.1"/>
    </source>
</evidence>
<name>A0A381TBS8_9ZZZZ</name>
<accession>A0A381TBS8</accession>
<gene>
    <name evidence="1" type="ORF">METZ01_LOCUS65835</name>
</gene>
<dbReference type="EMBL" id="UINC01004254">
    <property type="protein sequence ID" value="SVA12981.1"/>
    <property type="molecule type" value="Genomic_DNA"/>
</dbReference>
<organism evidence="1">
    <name type="scientific">marine metagenome</name>
    <dbReference type="NCBI Taxonomy" id="408172"/>
    <lineage>
        <taxon>unclassified sequences</taxon>
        <taxon>metagenomes</taxon>
        <taxon>ecological metagenomes</taxon>
    </lineage>
</organism>
<proteinExistence type="predicted"/>
<protein>
    <recommendedName>
        <fullName evidence="2">Linalool dehydratase/isomerase domain-containing protein</fullName>
    </recommendedName>
</protein>
<dbReference type="AlphaFoldDB" id="A0A381TBS8"/>
<sequence length="231" mass="25042">MDLYYDPVIDEHVSTPLALFPPVWYLAPQRTDMAKSAWEMAATLTGLFGDGDLVGLDDPNLASLLAMQTGDFTDGEAKTRIWEYLDETHEPQWDNDLGEFTFGFGLGEPHPRGQLNARAMAGWVCTPGAWSRIFNDPNLGKFDGPTVSGLDFPRVAMSEAWWDGAVLHLAAHAQNSSVTNTQTSVHVEGLPSDDGWGLVQPTGGTTPIAVSAGASQLELVVDGGHYELRQL</sequence>